<organism evidence="9 10">
    <name type="scientific">Candidatus Amesbacteria bacterium RIFOXYB1_FULL_44_23</name>
    <dbReference type="NCBI Taxonomy" id="1797263"/>
    <lineage>
        <taxon>Bacteria</taxon>
        <taxon>Candidatus Amesiibacteriota</taxon>
    </lineage>
</organism>
<keyword evidence="7" id="KW-0472">Membrane</keyword>
<dbReference type="GO" id="GO:0005886">
    <property type="term" value="C:plasma membrane"/>
    <property type="evidence" value="ECO:0007669"/>
    <property type="project" value="TreeGrafter"/>
</dbReference>
<keyword evidence="5" id="KW-0418">Kinase</keyword>
<feature type="transmembrane region" description="Helical" evidence="7">
    <location>
        <begin position="84"/>
        <end position="106"/>
    </location>
</feature>
<proteinExistence type="predicted"/>
<protein>
    <recommendedName>
        <fullName evidence="2">histidine kinase</fullName>
        <ecNumber evidence="2">2.7.13.3</ecNumber>
    </recommendedName>
</protein>
<keyword evidence="7" id="KW-1133">Transmembrane helix</keyword>
<evidence type="ECO:0000313" key="10">
    <source>
        <dbReference type="Proteomes" id="UP000176424"/>
    </source>
</evidence>
<dbReference type="STRING" id="1797263.A2397_04640"/>
<dbReference type="Pfam" id="PF02518">
    <property type="entry name" value="HATPase_c"/>
    <property type="match status" value="1"/>
</dbReference>
<gene>
    <name evidence="9" type="ORF">A2397_04640</name>
</gene>
<dbReference type="CDD" id="cd00082">
    <property type="entry name" value="HisKA"/>
    <property type="match status" value="1"/>
</dbReference>
<evidence type="ECO:0000256" key="1">
    <source>
        <dbReference type="ARBA" id="ARBA00000085"/>
    </source>
</evidence>
<dbReference type="GO" id="GO:0004721">
    <property type="term" value="F:phosphoprotein phosphatase activity"/>
    <property type="evidence" value="ECO:0007669"/>
    <property type="project" value="TreeGrafter"/>
</dbReference>
<dbReference type="SMART" id="SM00388">
    <property type="entry name" value="HisKA"/>
    <property type="match status" value="1"/>
</dbReference>
<feature type="domain" description="Histidine kinase" evidence="8">
    <location>
        <begin position="127"/>
        <end position="342"/>
    </location>
</feature>
<dbReference type="Pfam" id="PF00512">
    <property type="entry name" value="HisKA"/>
    <property type="match status" value="1"/>
</dbReference>
<evidence type="ECO:0000256" key="3">
    <source>
        <dbReference type="ARBA" id="ARBA00022553"/>
    </source>
</evidence>
<name>A0A1F4ZUQ5_9BACT</name>
<accession>A0A1F4ZUQ5</accession>
<keyword evidence="4" id="KW-0808">Transferase</keyword>
<dbReference type="PRINTS" id="PR00344">
    <property type="entry name" value="BCTRLSENSOR"/>
</dbReference>
<dbReference type="InterPro" id="IPR003594">
    <property type="entry name" value="HATPase_dom"/>
</dbReference>
<dbReference type="GO" id="GO:0016036">
    <property type="term" value="P:cellular response to phosphate starvation"/>
    <property type="evidence" value="ECO:0007669"/>
    <property type="project" value="TreeGrafter"/>
</dbReference>
<dbReference type="SUPFAM" id="SSF55874">
    <property type="entry name" value="ATPase domain of HSP90 chaperone/DNA topoisomerase II/histidine kinase"/>
    <property type="match status" value="1"/>
</dbReference>
<dbReference type="InterPro" id="IPR036890">
    <property type="entry name" value="HATPase_C_sf"/>
</dbReference>
<dbReference type="InterPro" id="IPR036097">
    <property type="entry name" value="HisK_dim/P_sf"/>
</dbReference>
<dbReference type="GO" id="GO:0000155">
    <property type="term" value="F:phosphorelay sensor kinase activity"/>
    <property type="evidence" value="ECO:0007669"/>
    <property type="project" value="InterPro"/>
</dbReference>
<dbReference type="AlphaFoldDB" id="A0A1F4ZUQ5"/>
<dbReference type="SMART" id="SM00387">
    <property type="entry name" value="HATPase_c"/>
    <property type="match status" value="1"/>
</dbReference>
<dbReference type="FunFam" id="3.30.565.10:FF:000006">
    <property type="entry name" value="Sensor histidine kinase WalK"/>
    <property type="match status" value="1"/>
</dbReference>
<evidence type="ECO:0000259" key="8">
    <source>
        <dbReference type="PROSITE" id="PS50109"/>
    </source>
</evidence>
<keyword evidence="6" id="KW-0902">Two-component regulatory system</keyword>
<evidence type="ECO:0000256" key="5">
    <source>
        <dbReference type="ARBA" id="ARBA00022777"/>
    </source>
</evidence>
<evidence type="ECO:0000256" key="6">
    <source>
        <dbReference type="ARBA" id="ARBA00023012"/>
    </source>
</evidence>
<dbReference type="EC" id="2.7.13.3" evidence="2"/>
<sequence>MFKTARLKLTAWYILSIMLVSFLFSIIIYRLLIVEVNRFEKLQRFRIERYLNGDDYYLGIGLPPPTPTFRFTNPELIAETRHRIIMMLVGINSGLLVLATILGYFLSGQTLSPIQNMVDEQNRFVSDASHELRTPITALKTSLEVSLRDPGLDLAGAKDLIKESISETNTLQLLVEKLLTLSKHNFTQTVVYQNISLSEVVGLAVRTVTPLAEKRNITIISRPGKFTVHGDLSQLANLFTILLDNAVKYSSPKSSVTLQAAKTSGFISVSVADHGCGISSKQLPLIFDRFYQVDPARCKETSGGFGLGLAIAKKIVEGHRGSITVKSKLKQGTTFTVKLPLQ</sequence>
<evidence type="ECO:0000313" key="9">
    <source>
        <dbReference type="EMBL" id="OGD10095.1"/>
    </source>
</evidence>
<keyword evidence="7" id="KW-0812">Transmembrane</keyword>
<dbReference type="Proteomes" id="UP000176424">
    <property type="component" value="Unassembled WGS sequence"/>
</dbReference>
<dbReference type="SUPFAM" id="SSF47384">
    <property type="entry name" value="Homodimeric domain of signal transducing histidine kinase"/>
    <property type="match status" value="1"/>
</dbReference>
<reference evidence="9 10" key="1">
    <citation type="journal article" date="2016" name="Nat. Commun.">
        <title>Thousands of microbial genomes shed light on interconnected biogeochemical processes in an aquifer system.</title>
        <authorList>
            <person name="Anantharaman K."/>
            <person name="Brown C.T."/>
            <person name="Hug L.A."/>
            <person name="Sharon I."/>
            <person name="Castelle C.J."/>
            <person name="Probst A.J."/>
            <person name="Thomas B.C."/>
            <person name="Singh A."/>
            <person name="Wilkins M.J."/>
            <person name="Karaoz U."/>
            <person name="Brodie E.L."/>
            <person name="Williams K.H."/>
            <person name="Hubbard S.S."/>
            <person name="Banfield J.F."/>
        </authorList>
    </citation>
    <scope>NUCLEOTIDE SEQUENCE [LARGE SCALE GENOMIC DNA]</scope>
</reference>
<evidence type="ECO:0000256" key="7">
    <source>
        <dbReference type="SAM" id="Phobius"/>
    </source>
</evidence>
<comment type="catalytic activity">
    <reaction evidence="1">
        <text>ATP + protein L-histidine = ADP + protein N-phospho-L-histidine.</text>
        <dbReference type="EC" id="2.7.13.3"/>
    </reaction>
</comment>
<dbReference type="PANTHER" id="PTHR45453:SF1">
    <property type="entry name" value="PHOSPHATE REGULON SENSOR PROTEIN PHOR"/>
    <property type="match status" value="1"/>
</dbReference>
<evidence type="ECO:0000256" key="4">
    <source>
        <dbReference type="ARBA" id="ARBA00022679"/>
    </source>
</evidence>
<dbReference type="InterPro" id="IPR003661">
    <property type="entry name" value="HisK_dim/P_dom"/>
</dbReference>
<dbReference type="PANTHER" id="PTHR45453">
    <property type="entry name" value="PHOSPHATE REGULON SENSOR PROTEIN PHOR"/>
    <property type="match status" value="1"/>
</dbReference>
<dbReference type="InterPro" id="IPR050351">
    <property type="entry name" value="BphY/WalK/GraS-like"/>
</dbReference>
<dbReference type="InterPro" id="IPR005467">
    <property type="entry name" value="His_kinase_dom"/>
</dbReference>
<keyword evidence="3" id="KW-0597">Phosphoprotein</keyword>
<dbReference type="EMBL" id="MEXR01000014">
    <property type="protein sequence ID" value="OGD10095.1"/>
    <property type="molecule type" value="Genomic_DNA"/>
</dbReference>
<comment type="caution">
    <text evidence="9">The sequence shown here is derived from an EMBL/GenBank/DDBJ whole genome shotgun (WGS) entry which is preliminary data.</text>
</comment>
<dbReference type="InterPro" id="IPR004358">
    <property type="entry name" value="Sig_transdc_His_kin-like_C"/>
</dbReference>
<dbReference type="PROSITE" id="PS50109">
    <property type="entry name" value="HIS_KIN"/>
    <property type="match status" value="1"/>
</dbReference>
<dbReference type="Gene3D" id="3.30.565.10">
    <property type="entry name" value="Histidine kinase-like ATPase, C-terminal domain"/>
    <property type="match status" value="1"/>
</dbReference>
<feature type="transmembrane region" description="Helical" evidence="7">
    <location>
        <begin position="12"/>
        <end position="32"/>
    </location>
</feature>
<dbReference type="Gene3D" id="1.10.287.130">
    <property type="match status" value="1"/>
</dbReference>
<evidence type="ECO:0000256" key="2">
    <source>
        <dbReference type="ARBA" id="ARBA00012438"/>
    </source>
</evidence>